<name>A0ABC9VUY9_GRUJA</name>
<evidence type="ECO:0000313" key="1">
    <source>
        <dbReference type="EMBL" id="GAB0177005.1"/>
    </source>
</evidence>
<keyword evidence="2" id="KW-1185">Reference proteome</keyword>
<evidence type="ECO:0000313" key="2">
    <source>
        <dbReference type="Proteomes" id="UP001623348"/>
    </source>
</evidence>
<organism evidence="1 2">
    <name type="scientific">Grus japonensis</name>
    <name type="common">Japanese crane</name>
    <name type="synonym">Red-crowned crane</name>
    <dbReference type="NCBI Taxonomy" id="30415"/>
    <lineage>
        <taxon>Eukaryota</taxon>
        <taxon>Metazoa</taxon>
        <taxon>Chordata</taxon>
        <taxon>Craniata</taxon>
        <taxon>Vertebrata</taxon>
        <taxon>Euteleostomi</taxon>
        <taxon>Archelosauria</taxon>
        <taxon>Archosauria</taxon>
        <taxon>Dinosauria</taxon>
        <taxon>Saurischia</taxon>
        <taxon>Theropoda</taxon>
        <taxon>Coelurosauria</taxon>
        <taxon>Aves</taxon>
        <taxon>Neognathae</taxon>
        <taxon>Neoaves</taxon>
        <taxon>Gruiformes</taxon>
        <taxon>Gruidae</taxon>
        <taxon>Grus</taxon>
    </lineage>
</organism>
<dbReference type="Proteomes" id="UP001623348">
    <property type="component" value="Unassembled WGS sequence"/>
</dbReference>
<comment type="caution">
    <text evidence="1">The sequence shown here is derived from an EMBL/GenBank/DDBJ whole genome shotgun (WGS) entry which is preliminary data.</text>
</comment>
<gene>
    <name evidence="1" type="ORF">GRJ2_000165700</name>
</gene>
<proteinExistence type="predicted"/>
<sequence length="83" mass="9100">MSFPAEDGVGSLCHKALQIISELCLGGQVEREKCAGIFPLETARQGIGGTDTRVPFRVVAMERVKFLMADDQGNKLNVKEEYV</sequence>
<dbReference type="AlphaFoldDB" id="A0ABC9VUY9"/>
<protein>
    <submittedName>
        <fullName evidence="1">Synaptotagmin-10</fullName>
    </submittedName>
</protein>
<dbReference type="EMBL" id="BAAFJT010000001">
    <property type="protein sequence ID" value="GAB0177005.1"/>
    <property type="molecule type" value="Genomic_DNA"/>
</dbReference>
<accession>A0ABC9VUY9</accession>
<reference evidence="1 2" key="1">
    <citation type="submission" date="2024-06" db="EMBL/GenBank/DDBJ databases">
        <title>The draft genome of Grus japonensis, version 3.</title>
        <authorList>
            <person name="Nabeshima K."/>
            <person name="Suzuki S."/>
            <person name="Onuma M."/>
        </authorList>
    </citation>
    <scope>NUCLEOTIDE SEQUENCE [LARGE SCALE GENOMIC DNA]</scope>
    <source>
        <strain evidence="1 2">451A</strain>
    </source>
</reference>